<dbReference type="SUPFAM" id="SSF101447">
    <property type="entry name" value="Formin homology 2 domain (FH2 domain)"/>
    <property type="match status" value="1"/>
</dbReference>
<feature type="region of interest" description="Disordered" evidence="1">
    <location>
        <begin position="9"/>
        <end position="50"/>
    </location>
</feature>
<dbReference type="InterPro" id="IPR016024">
    <property type="entry name" value="ARM-type_fold"/>
</dbReference>
<evidence type="ECO:0000313" key="4">
    <source>
        <dbReference type="EMBL" id="KAG8234233.1"/>
    </source>
</evidence>
<dbReference type="SMART" id="SM01139">
    <property type="entry name" value="Drf_FH3"/>
    <property type="match status" value="1"/>
</dbReference>
<dbReference type="Gene3D" id="1.20.58.2220">
    <property type="entry name" value="Formin, FH2 domain"/>
    <property type="match status" value="1"/>
</dbReference>
<comment type="caution">
    <text evidence="4">The sequence shown here is derived from an EMBL/GenBank/DDBJ whole genome shotgun (WGS) entry which is preliminary data.</text>
</comment>
<dbReference type="OrthoDB" id="1104827at2759"/>
<name>A0A8K0KH50_LADFU</name>
<dbReference type="Gene3D" id="1.10.238.150">
    <property type="entry name" value="Formin, FH3 diaphanous domain"/>
    <property type="match status" value="1"/>
</dbReference>
<feature type="compositionally biased region" description="Acidic residues" evidence="1">
    <location>
        <begin position="38"/>
        <end position="50"/>
    </location>
</feature>
<proteinExistence type="predicted"/>
<evidence type="ECO:0000259" key="2">
    <source>
        <dbReference type="PROSITE" id="PS51232"/>
    </source>
</evidence>
<gene>
    <name evidence="4" type="ORF">J437_LFUL007738</name>
</gene>
<feature type="domain" description="FH2" evidence="3">
    <location>
        <begin position="278"/>
        <end position="644"/>
    </location>
</feature>
<dbReference type="GO" id="GO:0030041">
    <property type="term" value="P:actin filament polymerization"/>
    <property type="evidence" value="ECO:0007669"/>
    <property type="project" value="TreeGrafter"/>
</dbReference>
<organism evidence="4 5">
    <name type="scientific">Ladona fulva</name>
    <name type="common">Scarce chaser dragonfly</name>
    <name type="synonym">Libellula fulva</name>
    <dbReference type="NCBI Taxonomy" id="123851"/>
    <lineage>
        <taxon>Eukaryota</taxon>
        <taxon>Metazoa</taxon>
        <taxon>Ecdysozoa</taxon>
        <taxon>Arthropoda</taxon>
        <taxon>Hexapoda</taxon>
        <taxon>Insecta</taxon>
        <taxon>Pterygota</taxon>
        <taxon>Palaeoptera</taxon>
        <taxon>Odonata</taxon>
        <taxon>Epiprocta</taxon>
        <taxon>Anisoptera</taxon>
        <taxon>Libelluloidea</taxon>
        <taxon>Libellulidae</taxon>
        <taxon>Ladona</taxon>
    </lineage>
</organism>
<reference evidence="4" key="2">
    <citation type="submission" date="2017-10" db="EMBL/GenBank/DDBJ databases">
        <title>Ladona fulva Genome sequencing and assembly.</title>
        <authorList>
            <person name="Murali S."/>
            <person name="Richards S."/>
            <person name="Bandaranaike D."/>
            <person name="Bellair M."/>
            <person name="Blankenburg K."/>
            <person name="Chao H."/>
            <person name="Dinh H."/>
            <person name="Doddapaneni H."/>
            <person name="Dugan-Rocha S."/>
            <person name="Elkadiri S."/>
            <person name="Gnanaolivu R."/>
            <person name="Hernandez B."/>
            <person name="Skinner E."/>
            <person name="Javaid M."/>
            <person name="Lee S."/>
            <person name="Li M."/>
            <person name="Ming W."/>
            <person name="Munidasa M."/>
            <person name="Muniz J."/>
            <person name="Nguyen L."/>
            <person name="Hughes D."/>
            <person name="Osuji N."/>
            <person name="Pu L.-L."/>
            <person name="Puazo M."/>
            <person name="Qu C."/>
            <person name="Quiroz J."/>
            <person name="Raj R."/>
            <person name="Weissenberger G."/>
            <person name="Xin Y."/>
            <person name="Zou X."/>
            <person name="Han Y."/>
            <person name="Worley K."/>
            <person name="Muzny D."/>
            <person name="Gibbs R."/>
        </authorList>
    </citation>
    <scope>NUCLEOTIDE SEQUENCE</scope>
    <source>
        <strain evidence="4">Sampled in the wild</strain>
    </source>
</reference>
<protein>
    <submittedName>
        <fullName evidence="4">Uncharacterized protein</fullName>
    </submittedName>
</protein>
<dbReference type="PROSITE" id="PS51444">
    <property type="entry name" value="FH2"/>
    <property type="match status" value="1"/>
</dbReference>
<dbReference type="PANTHER" id="PTHR45691">
    <property type="entry name" value="PROTEIN DIAPHANOUS"/>
    <property type="match status" value="1"/>
</dbReference>
<accession>A0A8K0KH50</accession>
<dbReference type="Pfam" id="PF02181">
    <property type="entry name" value="FH2"/>
    <property type="match status" value="1"/>
</dbReference>
<evidence type="ECO:0000259" key="3">
    <source>
        <dbReference type="PROSITE" id="PS51444"/>
    </source>
</evidence>
<dbReference type="PANTHER" id="PTHR45691:SF6">
    <property type="entry name" value="PROTEIN DIAPHANOUS"/>
    <property type="match status" value="1"/>
</dbReference>
<dbReference type="InterPro" id="IPR042201">
    <property type="entry name" value="FH2_Formin_sf"/>
</dbReference>
<dbReference type="InterPro" id="IPR014768">
    <property type="entry name" value="GBD/FH3_dom"/>
</dbReference>
<feature type="domain" description="GBD/FH3" evidence="2">
    <location>
        <begin position="1"/>
        <end position="353"/>
    </location>
</feature>
<sequence>MVGQLETWFGRPKKGGVGGGLRNGGEGGSLARPHSESDFNDSEEPEFSWDNLDDNTVNELFEKMLVSLITFFMLHSALQEKKEPLRTHPMMTKKEMLRYHGSYFKNHDRLQHECIRCLRAIMNNTVGLKMVFQQQDALMVIARSLDASKQSVMYEAAKLLAAVCLVQPNGHEIALAAIATSGELRRKERFTPIIDGLLIKSNDALRVVCMQLINAIVTTPDDMDFRIHLRNEFMRMGLSDALELLSKDASEDLVKQVKIFQENREEDYEEFMQRFDNVRLELDDPVDCFDVLKNLVTDTPSEPYFLSILQHLLFIRDDTLISLAERFSSKPPKTLDGTDSKSGDPSASSTSGKKVKDLKVLDGKSAQNLSILLGGSLKHMSYRNVQRCILRCDDSLLSGSVLDQLIAYLPPPDQLKKLEEYKDRYDELTEAEQFAVTIAEVKRLLPRLKSMSFKQHYAEMVQDIKPDIVAGTAACEEIKQSKKFANVLELILLIGNYMNTGSRNAQAFGFEISYLPKLSSTKDVENKMTLLHFLVETVEKKFPELINFGEELAHVDRAARVSTDSLQKALRLMDSSIRNLEMDLANSKVPQGEDDLFAQVMGVSFHCKVYMQKRMGIFGKGLGVALLCFVSDDGRQSSNLFKIT</sequence>
<dbReference type="SMART" id="SM01140">
    <property type="entry name" value="Drf_GBD"/>
    <property type="match status" value="1"/>
</dbReference>
<dbReference type="Gene3D" id="1.25.10.10">
    <property type="entry name" value="Leucine-rich Repeat Variant"/>
    <property type="match status" value="1"/>
</dbReference>
<dbReference type="InterPro" id="IPR051412">
    <property type="entry name" value="Formin_Homology_Diaphanous_sf"/>
</dbReference>
<dbReference type="AlphaFoldDB" id="A0A8K0KH50"/>
<evidence type="ECO:0000256" key="1">
    <source>
        <dbReference type="SAM" id="MobiDB-lite"/>
    </source>
</evidence>
<dbReference type="SMART" id="SM00498">
    <property type="entry name" value="FH2"/>
    <property type="match status" value="1"/>
</dbReference>
<dbReference type="InterPro" id="IPR015425">
    <property type="entry name" value="FH2_Formin"/>
</dbReference>
<dbReference type="Pfam" id="PF06371">
    <property type="entry name" value="Drf_GBD"/>
    <property type="match status" value="1"/>
</dbReference>
<dbReference type="EMBL" id="KZ308791">
    <property type="protein sequence ID" value="KAG8234233.1"/>
    <property type="molecule type" value="Genomic_DNA"/>
</dbReference>
<dbReference type="PROSITE" id="PS51232">
    <property type="entry name" value="GBD_FH3"/>
    <property type="match status" value="1"/>
</dbReference>
<keyword evidence="5" id="KW-1185">Reference proteome</keyword>
<feature type="compositionally biased region" description="Gly residues" evidence="1">
    <location>
        <begin position="15"/>
        <end position="28"/>
    </location>
</feature>
<dbReference type="GO" id="GO:0031267">
    <property type="term" value="F:small GTPase binding"/>
    <property type="evidence" value="ECO:0007669"/>
    <property type="project" value="InterPro"/>
</dbReference>
<dbReference type="InterPro" id="IPR011989">
    <property type="entry name" value="ARM-like"/>
</dbReference>
<reference evidence="4" key="1">
    <citation type="submission" date="2013-04" db="EMBL/GenBank/DDBJ databases">
        <authorList>
            <person name="Qu J."/>
            <person name="Murali S.C."/>
            <person name="Bandaranaike D."/>
            <person name="Bellair M."/>
            <person name="Blankenburg K."/>
            <person name="Chao H."/>
            <person name="Dinh H."/>
            <person name="Doddapaneni H."/>
            <person name="Downs B."/>
            <person name="Dugan-Rocha S."/>
            <person name="Elkadiri S."/>
            <person name="Gnanaolivu R.D."/>
            <person name="Hernandez B."/>
            <person name="Javaid M."/>
            <person name="Jayaseelan J.C."/>
            <person name="Lee S."/>
            <person name="Li M."/>
            <person name="Ming W."/>
            <person name="Munidasa M."/>
            <person name="Muniz J."/>
            <person name="Nguyen L."/>
            <person name="Ongeri F."/>
            <person name="Osuji N."/>
            <person name="Pu L.-L."/>
            <person name="Puazo M."/>
            <person name="Qu C."/>
            <person name="Quiroz J."/>
            <person name="Raj R."/>
            <person name="Weissenberger G."/>
            <person name="Xin Y."/>
            <person name="Zou X."/>
            <person name="Han Y."/>
            <person name="Richards S."/>
            <person name="Worley K."/>
            <person name="Muzny D."/>
            <person name="Gibbs R."/>
        </authorList>
    </citation>
    <scope>NUCLEOTIDE SEQUENCE</scope>
    <source>
        <strain evidence="4">Sampled in the wild</strain>
    </source>
</reference>
<dbReference type="Proteomes" id="UP000792457">
    <property type="component" value="Unassembled WGS sequence"/>
</dbReference>
<feature type="region of interest" description="Disordered" evidence="1">
    <location>
        <begin position="332"/>
        <end position="354"/>
    </location>
</feature>
<dbReference type="SUPFAM" id="SSF48371">
    <property type="entry name" value="ARM repeat"/>
    <property type="match status" value="1"/>
</dbReference>
<dbReference type="InterPro" id="IPR010473">
    <property type="entry name" value="GTPase-bd"/>
</dbReference>
<dbReference type="InterPro" id="IPR010472">
    <property type="entry name" value="FH3_dom"/>
</dbReference>
<dbReference type="GO" id="GO:0005884">
    <property type="term" value="C:actin filament"/>
    <property type="evidence" value="ECO:0007669"/>
    <property type="project" value="TreeGrafter"/>
</dbReference>
<evidence type="ECO:0000313" key="5">
    <source>
        <dbReference type="Proteomes" id="UP000792457"/>
    </source>
</evidence>
<dbReference type="GO" id="GO:0003779">
    <property type="term" value="F:actin binding"/>
    <property type="evidence" value="ECO:0007669"/>
    <property type="project" value="InterPro"/>
</dbReference>